<sequence length="59" mass="6403">MMTSGPERSVLTLPAKSRYAATHSFVLGQNISSTVRRKAMRCGGSVLGSAEKLVWEFTT</sequence>
<gene>
    <name evidence="1" type="ORF">E2C01_091880</name>
</gene>
<comment type="caution">
    <text evidence="1">The sequence shown here is derived from an EMBL/GenBank/DDBJ whole genome shotgun (WGS) entry which is preliminary data.</text>
</comment>
<keyword evidence="2" id="KW-1185">Reference proteome</keyword>
<proteinExistence type="predicted"/>
<reference evidence="1 2" key="1">
    <citation type="submission" date="2019-05" db="EMBL/GenBank/DDBJ databases">
        <title>Another draft genome of Portunus trituberculatus and its Hox gene families provides insights of decapod evolution.</title>
        <authorList>
            <person name="Jeong J.-H."/>
            <person name="Song I."/>
            <person name="Kim S."/>
            <person name="Choi T."/>
            <person name="Kim D."/>
            <person name="Ryu S."/>
            <person name="Kim W."/>
        </authorList>
    </citation>
    <scope>NUCLEOTIDE SEQUENCE [LARGE SCALE GENOMIC DNA]</scope>
    <source>
        <tissue evidence="1">Muscle</tissue>
    </source>
</reference>
<dbReference type="EMBL" id="VSRR010106699">
    <property type="protein sequence ID" value="MPC96611.1"/>
    <property type="molecule type" value="Genomic_DNA"/>
</dbReference>
<protein>
    <submittedName>
        <fullName evidence="1">Uncharacterized protein</fullName>
    </submittedName>
</protein>
<organism evidence="1 2">
    <name type="scientific">Portunus trituberculatus</name>
    <name type="common">Swimming crab</name>
    <name type="synonym">Neptunus trituberculatus</name>
    <dbReference type="NCBI Taxonomy" id="210409"/>
    <lineage>
        <taxon>Eukaryota</taxon>
        <taxon>Metazoa</taxon>
        <taxon>Ecdysozoa</taxon>
        <taxon>Arthropoda</taxon>
        <taxon>Crustacea</taxon>
        <taxon>Multicrustacea</taxon>
        <taxon>Malacostraca</taxon>
        <taxon>Eumalacostraca</taxon>
        <taxon>Eucarida</taxon>
        <taxon>Decapoda</taxon>
        <taxon>Pleocyemata</taxon>
        <taxon>Brachyura</taxon>
        <taxon>Eubrachyura</taxon>
        <taxon>Portunoidea</taxon>
        <taxon>Portunidae</taxon>
        <taxon>Portuninae</taxon>
        <taxon>Portunus</taxon>
    </lineage>
</organism>
<evidence type="ECO:0000313" key="1">
    <source>
        <dbReference type="EMBL" id="MPC96611.1"/>
    </source>
</evidence>
<dbReference type="AlphaFoldDB" id="A0A5B7JF43"/>
<evidence type="ECO:0000313" key="2">
    <source>
        <dbReference type="Proteomes" id="UP000324222"/>
    </source>
</evidence>
<dbReference type="Proteomes" id="UP000324222">
    <property type="component" value="Unassembled WGS sequence"/>
</dbReference>
<accession>A0A5B7JF43</accession>
<name>A0A5B7JF43_PORTR</name>